<name>A0A6A5B4R7_NAEFO</name>
<feature type="compositionally biased region" description="Low complexity" evidence="3">
    <location>
        <begin position="922"/>
        <end position="933"/>
    </location>
</feature>
<dbReference type="PROSITE" id="PS51542">
    <property type="entry name" value="FYRN"/>
    <property type="match status" value="1"/>
</dbReference>
<dbReference type="InterPro" id="IPR040092">
    <property type="entry name" value="TBRG1"/>
</dbReference>
<comment type="subcellular location">
    <subcellularLocation>
        <location evidence="1">Nucleus</location>
    </subcellularLocation>
</comment>
<gene>
    <name evidence="4" type="ORF">FDP41_008789</name>
</gene>
<dbReference type="PANTHER" id="PTHR22715">
    <property type="entry name" value="TRANSFORMING GROWTH FACTOR BETA REGULATED GENE 1"/>
    <property type="match status" value="1"/>
</dbReference>
<dbReference type="OMA" id="AHPTIMK"/>
<dbReference type="VEuPathDB" id="AmoebaDB:FDP41_008789"/>
<feature type="compositionally biased region" description="Basic residues" evidence="3">
    <location>
        <begin position="1039"/>
        <end position="1053"/>
    </location>
</feature>
<evidence type="ECO:0000313" key="4">
    <source>
        <dbReference type="EMBL" id="KAF0972937.1"/>
    </source>
</evidence>
<dbReference type="VEuPathDB" id="AmoebaDB:NF0095210"/>
<dbReference type="GeneID" id="68116007"/>
<dbReference type="OrthoDB" id="285793at2759"/>
<dbReference type="SMART" id="SM00541">
    <property type="entry name" value="FYRN"/>
    <property type="match status" value="1"/>
</dbReference>
<dbReference type="VEuPathDB" id="AmoebaDB:NfTy_010460"/>
<reference evidence="4 5" key="1">
    <citation type="journal article" date="2019" name="Sci. Rep.">
        <title>Nanopore sequencing improves the draft genome of the human pathogenic amoeba Naegleria fowleri.</title>
        <authorList>
            <person name="Liechti N."/>
            <person name="Schurch N."/>
            <person name="Bruggmann R."/>
            <person name="Wittwer M."/>
        </authorList>
    </citation>
    <scope>NUCLEOTIDE SEQUENCE [LARGE SCALE GENOMIC DNA]</scope>
    <source>
        <strain evidence="4 5">ATCC 30894</strain>
    </source>
</reference>
<evidence type="ECO:0000313" key="5">
    <source>
        <dbReference type="Proteomes" id="UP000444721"/>
    </source>
</evidence>
<dbReference type="RefSeq" id="XP_044557651.1">
    <property type="nucleotide sequence ID" value="XM_044712679.1"/>
</dbReference>
<dbReference type="Pfam" id="PF05964">
    <property type="entry name" value="FYRN"/>
    <property type="match status" value="1"/>
</dbReference>
<dbReference type="PANTHER" id="PTHR22715:SF0">
    <property type="entry name" value="TRANSFORMING GROWTH FACTOR BETA REGULATOR 1"/>
    <property type="match status" value="1"/>
</dbReference>
<dbReference type="Pfam" id="PF05965">
    <property type="entry name" value="FYRC"/>
    <property type="match status" value="1"/>
</dbReference>
<feature type="region of interest" description="Disordered" evidence="3">
    <location>
        <begin position="1008"/>
        <end position="1053"/>
    </location>
</feature>
<feature type="region of interest" description="Disordered" evidence="3">
    <location>
        <begin position="831"/>
        <end position="948"/>
    </location>
</feature>
<dbReference type="InterPro" id="IPR003888">
    <property type="entry name" value="FYrich_N"/>
</dbReference>
<dbReference type="InterPro" id="IPR003889">
    <property type="entry name" value="FYrich_C"/>
</dbReference>
<evidence type="ECO:0000256" key="1">
    <source>
        <dbReference type="ARBA" id="ARBA00004123"/>
    </source>
</evidence>
<dbReference type="SMART" id="SM00542">
    <property type="entry name" value="FYRC"/>
    <property type="match status" value="1"/>
</dbReference>
<dbReference type="InterPro" id="IPR019355">
    <property type="entry name" value="Cell_cycle_regulator_Mat89Bb"/>
</dbReference>
<accession>A0A6A5B4R7</accession>
<proteinExistence type="predicted"/>
<feature type="compositionally biased region" description="Low complexity" evidence="3">
    <location>
        <begin position="879"/>
        <end position="899"/>
    </location>
</feature>
<sequence>MIPSQSGTSSSSFRVGVSNGNTMNAHSTAGAMVADYYNRTLVVLGENVFDPNQAFVEEFDLLIESKKAKKQLKYLKPQWSVTLETILDHCRMVNDIFPEEAGICVALQHHSSEIAMMNDWSWEQQSFLAISSKLATEIDQLHGTPSDIEKKTSPYPFPTIQQLERLCQNIFLQIFSHTDVKAREKTQHNVNSSFKVIYVTKCSLEQQEHMELKTQLIANFATIFEKQFEKFKSEIRQFMHHTPDTSSTFNVMEYQLKMQQFKFFSSFSEEDLDKLSCTLDIIMPIPKMKDVFDHVDEETTFVCQTFDQNTSQFKINPAPFASVKIWDIERDSFDRILRERIAQKQYGLVVIAVQGIPMRDVSEGTSNYDVFLACKGITFDIIQDVNISSGVINLKWVRADPNKRTIEHLYTTKSVHRITPITPYTLPTICLMRHLSTKKPVTLVYESEYNKTHNHSPTHLILQHGQDVYLHVLHLNKVFQPYVSISQSEENTTKYRVNEFVDVINIHLVRINVKRDTEKNSRTTEDSEHALMKHNNFIYNTPSSIERSTRFFPLTADETSILTFENAKEVYPTLFSKIITPLMNSLLRKSPENFTELDRNDLEKMLTKFYEHCKMNDELLFPELKNDHTKRWNAYRKVWGELRMLLLSLGFKESGLAVMDRLWPQFFFDKAQGDSDTTGRRAKRVVEVQRDRYGNIIFPIPLGALTVLSLGKVVYDRPTFHTDKYIWPVGYKSTRYYTSVKDTNKRCLYTCEIKDGGDAPIFVLTSDDNPNEVIEAPSATAAWTAIVKQINKIKSEESGKRVFTNVSGPEYFGLAHPTIMKLISQLPNAEKINRPNAPHQPVKAESSTNELQENSDDEFSSAVNAGGGGGISTPTPNAPGSTGSHTPTPTLHPSQSQTSLANTSAAGGGGTGGTPQLSDGGTSAQDAATQSSSNGATGPDLSKKRAKRNEAVFYERDMVRNEIQKVPWTPTTNLLQFYEQRNQKLVGKALDGESEGEKALYAHLNLHQSEKSRDQPSSSSTSGNQHGHAQGQYHGGGSRQRKYGQKRKFALYQ</sequence>
<dbReference type="Gene3D" id="3.30.160.360">
    <property type="match status" value="1"/>
</dbReference>
<dbReference type="AlphaFoldDB" id="A0A6A5B4R7"/>
<organism evidence="4 5">
    <name type="scientific">Naegleria fowleri</name>
    <name type="common">Brain eating amoeba</name>
    <dbReference type="NCBI Taxonomy" id="5763"/>
    <lineage>
        <taxon>Eukaryota</taxon>
        <taxon>Discoba</taxon>
        <taxon>Heterolobosea</taxon>
        <taxon>Tetramitia</taxon>
        <taxon>Eutetramitia</taxon>
        <taxon>Vahlkampfiidae</taxon>
        <taxon>Naegleria</taxon>
    </lineage>
</organism>
<dbReference type="GO" id="GO:0051726">
    <property type="term" value="P:regulation of cell cycle"/>
    <property type="evidence" value="ECO:0007669"/>
    <property type="project" value="TreeGrafter"/>
</dbReference>
<dbReference type="EMBL" id="VFQX01000064">
    <property type="protein sequence ID" value="KAF0972937.1"/>
    <property type="molecule type" value="Genomic_DNA"/>
</dbReference>
<feature type="compositionally biased region" description="Low complexity" evidence="3">
    <location>
        <begin position="1023"/>
        <end position="1032"/>
    </location>
</feature>
<protein>
    <submittedName>
        <fullName evidence="4">Uncharacterized protein</fullName>
    </submittedName>
</protein>
<dbReference type="PROSITE" id="PS51543">
    <property type="entry name" value="FYRC"/>
    <property type="match status" value="1"/>
</dbReference>
<dbReference type="Proteomes" id="UP000444721">
    <property type="component" value="Unassembled WGS sequence"/>
</dbReference>
<dbReference type="GO" id="GO:0005634">
    <property type="term" value="C:nucleus"/>
    <property type="evidence" value="ECO:0007669"/>
    <property type="project" value="UniProtKB-SubCell"/>
</dbReference>
<dbReference type="Pfam" id="PF10221">
    <property type="entry name" value="Mat89Bb"/>
    <property type="match status" value="2"/>
</dbReference>
<comment type="caution">
    <text evidence="4">The sequence shown here is derived from an EMBL/GenBank/DDBJ whole genome shotgun (WGS) entry which is preliminary data.</text>
</comment>
<evidence type="ECO:0000256" key="3">
    <source>
        <dbReference type="SAM" id="MobiDB-lite"/>
    </source>
</evidence>
<evidence type="ECO:0000256" key="2">
    <source>
        <dbReference type="ARBA" id="ARBA00023242"/>
    </source>
</evidence>
<keyword evidence="2" id="KW-0539">Nucleus</keyword>
<keyword evidence="5" id="KW-1185">Reference proteome</keyword>